<organism evidence="3 4">
    <name type="scientific">Fodinibius salipaludis</name>
    <dbReference type="NCBI Taxonomy" id="2032627"/>
    <lineage>
        <taxon>Bacteria</taxon>
        <taxon>Pseudomonadati</taxon>
        <taxon>Balneolota</taxon>
        <taxon>Balneolia</taxon>
        <taxon>Balneolales</taxon>
        <taxon>Balneolaceae</taxon>
        <taxon>Fodinibius</taxon>
    </lineage>
</organism>
<dbReference type="EMBL" id="NSKE01000005">
    <property type="protein sequence ID" value="PAU94272.1"/>
    <property type="molecule type" value="Genomic_DNA"/>
</dbReference>
<dbReference type="Proteomes" id="UP000218831">
    <property type="component" value="Unassembled WGS sequence"/>
</dbReference>
<protein>
    <recommendedName>
        <fullName evidence="2">SHOCT domain-containing protein</fullName>
    </recommendedName>
</protein>
<name>A0A2A2GBV0_9BACT</name>
<comment type="caution">
    <text evidence="3">The sequence shown here is derived from an EMBL/GenBank/DDBJ whole genome shotgun (WGS) entry which is preliminary data.</text>
</comment>
<keyword evidence="1" id="KW-0472">Membrane</keyword>
<evidence type="ECO:0000259" key="2">
    <source>
        <dbReference type="Pfam" id="PF09851"/>
    </source>
</evidence>
<keyword evidence="4" id="KW-1185">Reference proteome</keyword>
<feature type="transmembrane region" description="Helical" evidence="1">
    <location>
        <begin position="12"/>
        <end position="31"/>
    </location>
</feature>
<reference evidence="3 4" key="1">
    <citation type="submission" date="2017-08" db="EMBL/GenBank/DDBJ databases">
        <title>Aliifodinibius alkalisoli sp. nov., isolated from saline alkaline soil.</title>
        <authorList>
            <person name="Liu D."/>
            <person name="Zhang G."/>
        </authorList>
    </citation>
    <scope>NUCLEOTIDE SEQUENCE [LARGE SCALE GENOMIC DNA]</scope>
    <source>
        <strain evidence="3 4">WN023</strain>
    </source>
</reference>
<sequence>MMFYDHHFIGMHWIWWLIVVGIILLVVFNVIPYRPKTELEENAMEILKKRFARGEIEREEFEERKKILKQSN</sequence>
<evidence type="ECO:0000313" key="3">
    <source>
        <dbReference type="EMBL" id="PAU94272.1"/>
    </source>
</evidence>
<dbReference type="Pfam" id="PF09851">
    <property type="entry name" value="SHOCT"/>
    <property type="match status" value="1"/>
</dbReference>
<gene>
    <name evidence="3" type="ORF">CK503_08660</name>
</gene>
<proteinExistence type="predicted"/>
<dbReference type="InterPro" id="IPR018649">
    <property type="entry name" value="SHOCT"/>
</dbReference>
<keyword evidence="1" id="KW-0812">Transmembrane</keyword>
<evidence type="ECO:0000313" key="4">
    <source>
        <dbReference type="Proteomes" id="UP000218831"/>
    </source>
</evidence>
<evidence type="ECO:0000256" key="1">
    <source>
        <dbReference type="SAM" id="Phobius"/>
    </source>
</evidence>
<accession>A0A2A2GBV0</accession>
<dbReference type="AlphaFoldDB" id="A0A2A2GBV0"/>
<feature type="domain" description="SHOCT" evidence="2">
    <location>
        <begin position="43"/>
        <end position="68"/>
    </location>
</feature>
<keyword evidence="1" id="KW-1133">Transmembrane helix</keyword>